<name>A0ACD3SRM6_9BURK</name>
<reference evidence="1" key="1">
    <citation type="submission" date="2019-05" db="EMBL/GenBank/DDBJ databases">
        <title>Revised genome assembly of Burkholderiaceae (previously Ralstonia) sp. PBA.</title>
        <authorList>
            <person name="Gan H.M."/>
        </authorList>
    </citation>
    <scope>NUCLEOTIDE SEQUENCE</scope>
    <source>
        <strain evidence="1">PBA</strain>
    </source>
</reference>
<keyword evidence="2" id="KW-1185">Reference proteome</keyword>
<organism evidence="1 2">
    <name type="scientific">Imbroritus primus</name>
    <dbReference type="NCBI Taxonomy" id="3058603"/>
    <lineage>
        <taxon>Bacteria</taxon>
        <taxon>Pseudomonadati</taxon>
        <taxon>Pseudomonadota</taxon>
        <taxon>Betaproteobacteria</taxon>
        <taxon>Burkholderiales</taxon>
        <taxon>Burkholderiaceae</taxon>
        <taxon>Imbroritus</taxon>
    </lineage>
</organism>
<evidence type="ECO:0000313" key="1">
    <source>
        <dbReference type="EMBL" id="TMS58916.1"/>
    </source>
</evidence>
<accession>A0ACD3SRM6</accession>
<dbReference type="Proteomes" id="UP000004277">
    <property type="component" value="Unassembled WGS sequence"/>
</dbReference>
<evidence type="ECO:0000313" key="2">
    <source>
        <dbReference type="Proteomes" id="UP000004277"/>
    </source>
</evidence>
<dbReference type="EMBL" id="AKCV02000015">
    <property type="protein sequence ID" value="TMS58916.1"/>
    <property type="molecule type" value="Genomic_DNA"/>
</dbReference>
<protein>
    <submittedName>
        <fullName evidence="1">Helix-turn-helix domain-containing protein</fullName>
    </submittedName>
</protein>
<sequence length="68" mass="7706">MSSSVLSRFLQEGRDLLTNNEAAVVLAMKPQSLRRWACYECGPIQPIRIGGRLRWRVSDVEFLINGEA</sequence>
<proteinExistence type="predicted"/>
<gene>
    <name evidence="1" type="ORF">MW7_005940</name>
</gene>
<comment type="caution">
    <text evidence="1">The sequence shown here is derived from an EMBL/GenBank/DDBJ whole genome shotgun (WGS) entry which is preliminary data.</text>
</comment>